<dbReference type="Pfam" id="PF08279">
    <property type="entry name" value="HTH_11"/>
    <property type="match status" value="1"/>
</dbReference>
<accession>F0SVB0</accession>
<reference evidence="5" key="2">
    <citation type="submission" date="2011-02" db="EMBL/GenBank/DDBJ databases">
        <title>The complete genome of Syntrophobotulus glycolicus DSM 8271.</title>
        <authorList>
            <person name="Lucas S."/>
            <person name="Copeland A."/>
            <person name="Lapidus A."/>
            <person name="Bruce D."/>
            <person name="Goodwin L."/>
            <person name="Pitluck S."/>
            <person name="Kyrpides N."/>
            <person name="Mavromatis K."/>
            <person name="Pagani I."/>
            <person name="Ivanova N."/>
            <person name="Mikhailova N."/>
            <person name="Chertkov O."/>
            <person name="Held B."/>
            <person name="Detter J.C."/>
            <person name="Tapia R."/>
            <person name="Han C."/>
            <person name="Land M."/>
            <person name="Hauser L."/>
            <person name="Markowitz V."/>
            <person name="Cheng J.-F."/>
            <person name="Hugenholtz P."/>
            <person name="Woyke T."/>
            <person name="Wu D."/>
            <person name="Spring S."/>
            <person name="Schroeder M."/>
            <person name="Brambilla E."/>
            <person name="Klenk H.-P."/>
            <person name="Eisen J.A."/>
        </authorList>
    </citation>
    <scope>NUCLEOTIDE SEQUENCE [LARGE SCALE GENOMIC DNA]</scope>
    <source>
        <strain evidence="5">DSM 8271 / FlGlyR</strain>
    </source>
</reference>
<dbReference type="PANTHER" id="PTHR34580">
    <property type="match status" value="1"/>
</dbReference>
<dbReference type="eggNOG" id="COG2378">
    <property type="taxonomic scope" value="Bacteria"/>
</dbReference>
<dbReference type="AlphaFoldDB" id="F0SVB0"/>
<dbReference type="PANTHER" id="PTHR34580:SF1">
    <property type="entry name" value="PROTEIN PAFC"/>
    <property type="match status" value="1"/>
</dbReference>
<protein>
    <submittedName>
        <fullName evidence="4">Uncharacterized protein</fullName>
    </submittedName>
</protein>
<keyword evidence="5" id="KW-1185">Reference proteome</keyword>
<dbReference type="Gene3D" id="1.10.10.10">
    <property type="entry name" value="Winged helix-like DNA-binding domain superfamily/Winged helix DNA-binding domain"/>
    <property type="match status" value="1"/>
</dbReference>
<dbReference type="EMBL" id="CP002547">
    <property type="protein sequence ID" value="ADY55610.1"/>
    <property type="molecule type" value="Genomic_DNA"/>
</dbReference>
<feature type="domain" description="WCX" evidence="3">
    <location>
        <begin position="232"/>
        <end position="303"/>
    </location>
</feature>
<sequence length="310" mass="35882">MKIDRLVAIIMVLMERDVIGASELADMFEVSLRTIYRDIEAIGKAGIPIVSSTGPGGGVGIMDSYKMEKRLFSASDITTLLIGLGHIKSSFPGDKLVNTLAKVRGMIPQEEYKQIEMKANQIKIDLSPWYGKGVLPQILDTVRIALDTQRVIRFQYITRKRIESTREVEPCRLLLKDMNWYLQGYCRIHQEYRTFKLIRMKHVQLLEEAYELHNIPMEQFDHHGFPNDVKEVVRLRVDDEIWEDMIAFFGDESLVPDGDRHYIVTTRLPVEEATARLLIGYCDHCVCLEPESMRKLIKELLRRTSVLYFD</sequence>
<feature type="domain" description="WYL" evidence="2">
    <location>
        <begin position="138"/>
        <end position="204"/>
    </location>
</feature>
<dbReference type="PROSITE" id="PS52050">
    <property type="entry name" value="WYL"/>
    <property type="match status" value="1"/>
</dbReference>
<dbReference type="SUPFAM" id="SSF46785">
    <property type="entry name" value="Winged helix' DNA-binding domain"/>
    <property type="match status" value="1"/>
</dbReference>
<proteinExistence type="predicted"/>
<name>F0SVB0_SYNGF</name>
<dbReference type="Proteomes" id="UP000007488">
    <property type="component" value="Chromosome"/>
</dbReference>
<dbReference type="KEGG" id="sgy:Sgly_1300"/>
<dbReference type="OrthoDB" id="9767131at2"/>
<dbReference type="RefSeq" id="WP_013624480.1">
    <property type="nucleotide sequence ID" value="NC_015172.1"/>
</dbReference>
<dbReference type="InterPro" id="IPR036390">
    <property type="entry name" value="WH_DNA-bd_sf"/>
</dbReference>
<dbReference type="HOGENOM" id="CLU_041141_5_1_9"/>
<dbReference type="STRING" id="645991.Sgly_1300"/>
<dbReference type="PIRSF" id="PIRSF016838">
    <property type="entry name" value="PafC"/>
    <property type="match status" value="1"/>
</dbReference>
<dbReference type="InterPro" id="IPR036388">
    <property type="entry name" value="WH-like_DNA-bd_sf"/>
</dbReference>
<dbReference type="InterPro" id="IPR051534">
    <property type="entry name" value="CBASS_pafABC_assoc_protein"/>
</dbReference>
<organism evidence="4 5">
    <name type="scientific">Syntrophobotulus glycolicus (strain DSM 8271 / FlGlyR)</name>
    <dbReference type="NCBI Taxonomy" id="645991"/>
    <lineage>
        <taxon>Bacteria</taxon>
        <taxon>Bacillati</taxon>
        <taxon>Bacillota</taxon>
        <taxon>Clostridia</taxon>
        <taxon>Eubacteriales</taxon>
        <taxon>Desulfitobacteriaceae</taxon>
        <taxon>Syntrophobotulus</taxon>
    </lineage>
</organism>
<evidence type="ECO:0000259" key="1">
    <source>
        <dbReference type="Pfam" id="PF08279"/>
    </source>
</evidence>
<dbReference type="Pfam" id="PF13280">
    <property type="entry name" value="WYL"/>
    <property type="match status" value="1"/>
</dbReference>
<dbReference type="InterPro" id="IPR013196">
    <property type="entry name" value="HTH_11"/>
</dbReference>
<evidence type="ECO:0000259" key="3">
    <source>
        <dbReference type="Pfam" id="PF25583"/>
    </source>
</evidence>
<dbReference type="InterPro" id="IPR028349">
    <property type="entry name" value="PafC-like"/>
</dbReference>
<dbReference type="Pfam" id="PF25583">
    <property type="entry name" value="WCX"/>
    <property type="match status" value="1"/>
</dbReference>
<evidence type="ECO:0000259" key="2">
    <source>
        <dbReference type="Pfam" id="PF13280"/>
    </source>
</evidence>
<feature type="domain" description="Helix-turn-helix type 11" evidence="1">
    <location>
        <begin position="8"/>
        <end position="56"/>
    </location>
</feature>
<dbReference type="InterPro" id="IPR026881">
    <property type="entry name" value="WYL_dom"/>
</dbReference>
<dbReference type="InterPro" id="IPR057727">
    <property type="entry name" value="WCX_dom"/>
</dbReference>
<evidence type="ECO:0000313" key="5">
    <source>
        <dbReference type="Proteomes" id="UP000007488"/>
    </source>
</evidence>
<reference evidence="4 5" key="1">
    <citation type="journal article" date="2011" name="Stand. Genomic Sci.">
        <title>Complete genome sequence of Syntrophobotulus glycolicus type strain (FlGlyR).</title>
        <authorList>
            <person name="Han C."/>
            <person name="Mwirichia R."/>
            <person name="Chertkov O."/>
            <person name="Held B."/>
            <person name="Lapidus A."/>
            <person name="Nolan M."/>
            <person name="Lucas S."/>
            <person name="Hammon N."/>
            <person name="Deshpande S."/>
            <person name="Cheng J.F."/>
            <person name="Tapia R."/>
            <person name="Goodwin L."/>
            <person name="Pitluck S."/>
            <person name="Huntemann M."/>
            <person name="Liolios K."/>
            <person name="Ivanova N."/>
            <person name="Pagani I."/>
            <person name="Mavromatis K."/>
            <person name="Ovchinikova G."/>
            <person name="Pati A."/>
            <person name="Chen A."/>
            <person name="Palaniappan K."/>
            <person name="Land M."/>
            <person name="Hauser L."/>
            <person name="Brambilla E.M."/>
            <person name="Rohde M."/>
            <person name="Spring S."/>
            <person name="Sikorski J."/>
            <person name="Goker M."/>
            <person name="Woyke T."/>
            <person name="Bristow J."/>
            <person name="Eisen J.A."/>
            <person name="Markowitz V."/>
            <person name="Hugenholtz P."/>
            <person name="Kyrpides N.C."/>
            <person name="Klenk H.P."/>
            <person name="Detter J.C."/>
        </authorList>
    </citation>
    <scope>NUCLEOTIDE SEQUENCE [LARGE SCALE GENOMIC DNA]</scope>
    <source>
        <strain evidence="5">DSM 8271 / FlGlyR</strain>
    </source>
</reference>
<evidence type="ECO:0000313" key="4">
    <source>
        <dbReference type="EMBL" id="ADY55610.1"/>
    </source>
</evidence>
<gene>
    <name evidence="4" type="ordered locus">Sgly_1300</name>
</gene>